<protein>
    <recommendedName>
        <fullName evidence="4">Small ribosomal subunit protein mS41</fullName>
    </recommendedName>
</protein>
<dbReference type="AlphaFoldDB" id="A0A7S1PHV0"/>
<dbReference type="GO" id="GO:0005739">
    <property type="term" value="C:mitochondrion"/>
    <property type="evidence" value="ECO:0007669"/>
    <property type="project" value="UniProtKB-SubCell"/>
</dbReference>
<accession>A0A7S1PHV0</accession>
<organism evidence="6">
    <name type="scientific">Percolomonas cosmopolitus</name>
    <dbReference type="NCBI Taxonomy" id="63605"/>
    <lineage>
        <taxon>Eukaryota</taxon>
        <taxon>Discoba</taxon>
        <taxon>Heterolobosea</taxon>
        <taxon>Tetramitia</taxon>
        <taxon>Eutetramitia</taxon>
        <taxon>Percolomonadidae</taxon>
        <taxon>Percolomonas</taxon>
    </lineage>
</organism>
<evidence type="ECO:0000256" key="1">
    <source>
        <dbReference type="ARBA" id="ARBA00004173"/>
    </source>
</evidence>
<dbReference type="InterPro" id="IPR039603">
    <property type="entry name" value="Ribosomal_mS41"/>
</dbReference>
<keyword evidence="3" id="KW-0496">Mitochondrion</keyword>
<evidence type="ECO:0000259" key="5">
    <source>
        <dbReference type="SMART" id="SM01238"/>
    </source>
</evidence>
<dbReference type="Pfam" id="PF09597">
    <property type="entry name" value="SAM_Ribosomal_mS41"/>
    <property type="match status" value="1"/>
</dbReference>
<dbReference type="InterPro" id="IPR019083">
    <property type="entry name" value="SAM_Ribosomal_mS41"/>
</dbReference>
<comment type="similarity">
    <text evidence="2">Belongs to the mitochondrion-specific ribosomal protein mS41 family.</text>
</comment>
<dbReference type="PANTHER" id="PTHR28235:SF1">
    <property type="entry name" value="SMALL RIBOSOMAL SUBUNIT PROTEIN MS41"/>
    <property type="match status" value="1"/>
</dbReference>
<proteinExistence type="inferred from homology"/>
<dbReference type="PANTHER" id="PTHR28235">
    <property type="entry name" value="PROTEIN FYV4, MITOCHONDRIAL"/>
    <property type="match status" value="1"/>
</dbReference>
<evidence type="ECO:0000256" key="3">
    <source>
        <dbReference type="ARBA" id="ARBA00023128"/>
    </source>
</evidence>
<comment type="subcellular location">
    <subcellularLocation>
        <location evidence="1">Mitochondrion</location>
    </subcellularLocation>
</comment>
<evidence type="ECO:0000256" key="4">
    <source>
        <dbReference type="ARBA" id="ARBA00035129"/>
    </source>
</evidence>
<dbReference type="SMART" id="SM01238">
    <property type="entry name" value="IGR"/>
    <property type="match status" value="1"/>
</dbReference>
<feature type="domain" description="Small ribosomal subunit protein mS41 SAM" evidence="5">
    <location>
        <begin position="100"/>
        <end position="161"/>
    </location>
</feature>
<sequence length="221" mass="26756">MNATKSLHRRLSLIPWQGIFPCTLSSHFSTFNINNTSTHLSKTTHHQSHSFFATRSYSTEADEEEELDDEEREKRAKIAKLSKPYIYQAVIPRPRRGLNHKTFLKLIRDKKHDYDFEQYADEKINTWDELFLLKSEQLKILEIPTKERKHILRWVNWYRQGRTPGFRKPKEFKAKRYARQSRVPMMYQHEKMLRREYAPKQRIERVIAKLEEQKHQNSVEQ</sequence>
<dbReference type="EMBL" id="HBGD01006568">
    <property type="protein sequence ID" value="CAD9082211.1"/>
    <property type="molecule type" value="Transcribed_RNA"/>
</dbReference>
<evidence type="ECO:0000256" key="2">
    <source>
        <dbReference type="ARBA" id="ARBA00010492"/>
    </source>
</evidence>
<name>A0A7S1PHV0_9EUKA</name>
<reference evidence="6" key="1">
    <citation type="submission" date="2021-01" db="EMBL/GenBank/DDBJ databases">
        <authorList>
            <person name="Corre E."/>
            <person name="Pelletier E."/>
            <person name="Niang G."/>
            <person name="Scheremetjew M."/>
            <person name="Finn R."/>
            <person name="Kale V."/>
            <person name="Holt S."/>
            <person name="Cochrane G."/>
            <person name="Meng A."/>
            <person name="Brown T."/>
            <person name="Cohen L."/>
        </authorList>
    </citation>
    <scope>NUCLEOTIDE SEQUENCE</scope>
    <source>
        <strain evidence="6">WS</strain>
    </source>
</reference>
<evidence type="ECO:0000313" key="6">
    <source>
        <dbReference type="EMBL" id="CAD9082211.1"/>
    </source>
</evidence>
<gene>
    <name evidence="6" type="ORF">PCOS0759_LOCUS5451</name>
</gene>